<feature type="region of interest" description="Disordered" evidence="1">
    <location>
        <begin position="1"/>
        <end position="41"/>
    </location>
</feature>
<dbReference type="Proteomes" id="UP001066276">
    <property type="component" value="Chromosome 3_1"/>
</dbReference>
<evidence type="ECO:0000313" key="2">
    <source>
        <dbReference type="EMBL" id="KAJ1187946.1"/>
    </source>
</evidence>
<name>A0AAV7UHT1_PLEWA</name>
<organism evidence="2 3">
    <name type="scientific">Pleurodeles waltl</name>
    <name type="common">Iberian ribbed newt</name>
    <dbReference type="NCBI Taxonomy" id="8319"/>
    <lineage>
        <taxon>Eukaryota</taxon>
        <taxon>Metazoa</taxon>
        <taxon>Chordata</taxon>
        <taxon>Craniata</taxon>
        <taxon>Vertebrata</taxon>
        <taxon>Euteleostomi</taxon>
        <taxon>Amphibia</taxon>
        <taxon>Batrachia</taxon>
        <taxon>Caudata</taxon>
        <taxon>Salamandroidea</taxon>
        <taxon>Salamandridae</taxon>
        <taxon>Pleurodelinae</taxon>
        <taxon>Pleurodeles</taxon>
    </lineage>
</organism>
<gene>
    <name evidence="2" type="ORF">NDU88_004711</name>
</gene>
<reference evidence="2" key="1">
    <citation type="journal article" date="2022" name="bioRxiv">
        <title>Sequencing and chromosome-scale assembly of the giantPleurodeles waltlgenome.</title>
        <authorList>
            <person name="Brown T."/>
            <person name="Elewa A."/>
            <person name="Iarovenko S."/>
            <person name="Subramanian E."/>
            <person name="Araus A.J."/>
            <person name="Petzold A."/>
            <person name="Susuki M."/>
            <person name="Suzuki K.-i.T."/>
            <person name="Hayashi T."/>
            <person name="Toyoda A."/>
            <person name="Oliveira C."/>
            <person name="Osipova E."/>
            <person name="Leigh N.D."/>
            <person name="Simon A."/>
            <person name="Yun M.H."/>
        </authorList>
    </citation>
    <scope>NUCLEOTIDE SEQUENCE</scope>
    <source>
        <strain evidence="2">20211129_DDA</strain>
        <tissue evidence="2">Liver</tissue>
    </source>
</reference>
<evidence type="ECO:0000313" key="3">
    <source>
        <dbReference type="Proteomes" id="UP001066276"/>
    </source>
</evidence>
<dbReference type="EMBL" id="JANPWB010000005">
    <property type="protein sequence ID" value="KAJ1187946.1"/>
    <property type="molecule type" value="Genomic_DNA"/>
</dbReference>
<dbReference type="AlphaFoldDB" id="A0AAV7UHT1"/>
<sequence>MRGPWEAEDVPPGPQLERARATSIQSGNAVSPSRPRQTLGDAWSPATTVEVANGAPEAQYGFAIPSNKVPTHSK</sequence>
<proteinExistence type="predicted"/>
<accession>A0AAV7UHT1</accession>
<keyword evidence="3" id="KW-1185">Reference proteome</keyword>
<feature type="compositionally biased region" description="Polar residues" evidence="1">
    <location>
        <begin position="22"/>
        <end position="36"/>
    </location>
</feature>
<evidence type="ECO:0000256" key="1">
    <source>
        <dbReference type="SAM" id="MobiDB-lite"/>
    </source>
</evidence>
<comment type="caution">
    <text evidence="2">The sequence shown here is derived from an EMBL/GenBank/DDBJ whole genome shotgun (WGS) entry which is preliminary data.</text>
</comment>
<protein>
    <submittedName>
        <fullName evidence="2">Uncharacterized protein</fullName>
    </submittedName>
</protein>